<dbReference type="EMBL" id="CATOUU010000745">
    <property type="protein sequence ID" value="CAI9945468.1"/>
    <property type="molecule type" value="Genomic_DNA"/>
</dbReference>
<keyword evidence="3" id="KW-1185">Reference proteome</keyword>
<proteinExistence type="predicted"/>
<evidence type="ECO:0000313" key="3">
    <source>
        <dbReference type="Proteomes" id="UP001642409"/>
    </source>
</evidence>
<sequence length="109" mass="12354">MSEHILINENQQNINQLTAIELPSGYTQQDTVIMEQSNIIIPDSNMSVPLITPITPIDQDSSQIYEEKQGNMCCICLTLMFYYIGQGIAWIFKTLYYSIICFCGLCCGQ</sequence>
<dbReference type="AlphaFoldDB" id="A0AA86PXB5"/>
<evidence type="ECO:0000313" key="1">
    <source>
        <dbReference type="EMBL" id="CAI9945468.1"/>
    </source>
</evidence>
<organism evidence="1">
    <name type="scientific">Hexamita inflata</name>
    <dbReference type="NCBI Taxonomy" id="28002"/>
    <lineage>
        <taxon>Eukaryota</taxon>
        <taxon>Metamonada</taxon>
        <taxon>Diplomonadida</taxon>
        <taxon>Hexamitidae</taxon>
        <taxon>Hexamitinae</taxon>
        <taxon>Hexamita</taxon>
    </lineage>
</organism>
<gene>
    <name evidence="1" type="ORF">HINF_LOCUS33113</name>
    <name evidence="2" type="ORF">HINF_LOCUS55963</name>
</gene>
<accession>A0AA86PXB5</accession>
<comment type="caution">
    <text evidence="1">The sequence shown here is derived from an EMBL/GenBank/DDBJ whole genome shotgun (WGS) entry which is preliminary data.</text>
</comment>
<reference evidence="1" key="1">
    <citation type="submission" date="2023-06" db="EMBL/GenBank/DDBJ databases">
        <authorList>
            <person name="Kurt Z."/>
        </authorList>
    </citation>
    <scope>NUCLEOTIDE SEQUENCE</scope>
</reference>
<evidence type="ECO:0000313" key="2">
    <source>
        <dbReference type="EMBL" id="CAL6073145.1"/>
    </source>
</evidence>
<name>A0AA86PXB5_9EUKA</name>
<dbReference type="EMBL" id="CAXDID020000299">
    <property type="protein sequence ID" value="CAL6073145.1"/>
    <property type="molecule type" value="Genomic_DNA"/>
</dbReference>
<dbReference type="Proteomes" id="UP001642409">
    <property type="component" value="Unassembled WGS sequence"/>
</dbReference>
<reference evidence="2 3" key="2">
    <citation type="submission" date="2024-07" db="EMBL/GenBank/DDBJ databases">
        <authorList>
            <person name="Akdeniz Z."/>
        </authorList>
    </citation>
    <scope>NUCLEOTIDE SEQUENCE [LARGE SCALE GENOMIC DNA]</scope>
</reference>
<protein>
    <submittedName>
        <fullName evidence="2">Hypothetical_protein</fullName>
    </submittedName>
</protein>